<organism evidence="11 12">
    <name type="scientific">Allocoleopsis franciscana PCC 7113</name>
    <dbReference type="NCBI Taxonomy" id="1173027"/>
    <lineage>
        <taxon>Bacteria</taxon>
        <taxon>Bacillati</taxon>
        <taxon>Cyanobacteriota</taxon>
        <taxon>Cyanophyceae</taxon>
        <taxon>Coleofasciculales</taxon>
        <taxon>Coleofasciculaceae</taxon>
        <taxon>Allocoleopsis</taxon>
        <taxon>Allocoleopsis franciscana</taxon>
    </lineage>
</organism>
<evidence type="ECO:0000256" key="5">
    <source>
        <dbReference type="ARBA" id="ARBA00022723"/>
    </source>
</evidence>
<keyword evidence="4" id="KW-0548">Nucleotidyltransferase</keyword>
<evidence type="ECO:0000256" key="7">
    <source>
        <dbReference type="ARBA" id="ARBA00022840"/>
    </source>
</evidence>
<keyword evidence="8" id="KW-0460">Magnesium</keyword>
<dbReference type="GO" id="GO:0005524">
    <property type="term" value="F:ATP binding"/>
    <property type="evidence" value="ECO:0007669"/>
    <property type="project" value="UniProtKB-KW"/>
</dbReference>
<sequence>MVVKNIEIPIDKIADFCQRWKITEFAFFGSVLRDDFRPDSDIDVLVAFSPDARWTLFNHVDMQDELEVIFERKVDLVSKRGIERSRNYIRRKAILSSAEVIYAAS</sequence>
<dbReference type="STRING" id="1173027.Mic7113_5193"/>
<reference evidence="11 12" key="1">
    <citation type="submission" date="2012-06" db="EMBL/GenBank/DDBJ databases">
        <title>Finished chromosome of genome of Microcoleus sp. PCC 7113.</title>
        <authorList>
            <consortium name="US DOE Joint Genome Institute"/>
            <person name="Gugger M."/>
            <person name="Coursin T."/>
            <person name="Rippka R."/>
            <person name="Tandeau De Marsac N."/>
            <person name="Huntemann M."/>
            <person name="Wei C.-L."/>
            <person name="Han J."/>
            <person name="Detter J.C."/>
            <person name="Han C."/>
            <person name="Tapia R."/>
            <person name="Chen A."/>
            <person name="Kyrpides N."/>
            <person name="Mavromatis K."/>
            <person name="Markowitz V."/>
            <person name="Szeto E."/>
            <person name="Ivanova N."/>
            <person name="Pagani I."/>
            <person name="Pati A."/>
            <person name="Goodwin L."/>
            <person name="Nordberg H.P."/>
            <person name="Cantor M.N."/>
            <person name="Hua S.X."/>
            <person name="Woyke T."/>
            <person name="Kerfeld C.A."/>
        </authorList>
    </citation>
    <scope>NUCLEOTIDE SEQUENCE [LARGE SCALE GENOMIC DNA]</scope>
    <source>
        <strain evidence="11 12">PCC 7113</strain>
    </source>
</reference>
<evidence type="ECO:0000256" key="8">
    <source>
        <dbReference type="ARBA" id="ARBA00022842"/>
    </source>
</evidence>
<dbReference type="EMBL" id="CP003630">
    <property type="protein sequence ID" value="AFZ20847.1"/>
    <property type="molecule type" value="Genomic_DNA"/>
</dbReference>
<dbReference type="AlphaFoldDB" id="K9WMR5"/>
<evidence type="ECO:0000313" key="11">
    <source>
        <dbReference type="EMBL" id="AFZ20847.1"/>
    </source>
</evidence>
<keyword evidence="5" id="KW-0479">Metal-binding</keyword>
<dbReference type="eggNOG" id="COG1669">
    <property type="taxonomic scope" value="Bacteria"/>
</dbReference>
<dbReference type="InterPro" id="IPR043519">
    <property type="entry name" value="NT_sf"/>
</dbReference>
<comment type="similarity">
    <text evidence="9">Belongs to the MntA antitoxin family.</text>
</comment>
<protein>
    <submittedName>
        <fullName evidence="11">Putative nucleotidyltransferase</fullName>
    </submittedName>
</protein>
<proteinExistence type="inferred from homology"/>
<evidence type="ECO:0000313" key="12">
    <source>
        <dbReference type="Proteomes" id="UP000010471"/>
    </source>
</evidence>
<name>K9WMR5_9CYAN</name>
<evidence type="ECO:0000256" key="1">
    <source>
        <dbReference type="ARBA" id="ARBA00001946"/>
    </source>
</evidence>
<dbReference type="SUPFAM" id="SSF81301">
    <property type="entry name" value="Nucleotidyltransferase"/>
    <property type="match status" value="1"/>
</dbReference>
<keyword evidence="6" id="KW-0547">Nucleotide-binding</keyword>
<gene>
    <name evidence="11" type="ORF">Mic7113_5193</name>
</gene>
<dbReference type="RefSeq" id="WP_015184980.1">
    <property type="nucleotide sequence ID" value="NC_019738.1"/>
</dbReference>
<feature type="domain" description="Polymerase nucleotidyl transferase" evidence="10">
    <location>
        <begin position="15"/>
        <end position="90"/>
    </location>
</feature>
<dbReference type="InterPro" id="IPR002934">
    <property type="entry name" value="Polymerase_NTP_transf_dom"/>
</dbReference>
<keyword evidence="12" id="KW-1185">Reference proteome</keyword>
<dbReference type="Gene3D" id="3.30.460.10">
    <property type="entry name" value="Beta Polymerase, domain 2"/>
    <property type="match status" value="1"/>
</dbReference>
<evidence type="ECO:0000256" key="3">
    <source>
        <dbReference type="ARBA" id="ARBA00022679"/>
    </source>
</evidence>
<dbReference type="HOGENOM" id="CLU_130257_4_1_3"/>
<comment type="cofactor">
    <cofactor evidence="1">
        <name>Mg(2+)</name>
        <dbReference type="ChEBI" id="CHEBI:18420"/>
    </cofactor>
</comment>
<evidence type="ECO:0000256" key="2">
    <source>
        <dbReference type="ARBA" id="ARBA00022649"/>
    </source>
</evidence>
<evidence type="ECO:0000256" key="4">
    <source>
        <dbReference type="ARBA" id="ARBA00022695"/>
    </source>
</evidence>
<keyword evidence="7" id="KW-0067">ATP-binding</keyword>
<dbReference type="GO" id="GO:0016779">
    <property type="term" value="F:nucleotidyltransferase activity"/>
    <property type="evidence" value="ECO:0007669"/>
    <property type="project" value="UniProtKB-KW"/>
</dbReference>
<dbReference type="KEGG" id="mic:Mic7113_5193"/>
<dbReference type="InterPro" id="IPR052038">
    <property type="entry name" value="Type-VII_TA_antitoxin"/>
</dbReference>
<dbReference type="Proteomes" id="UP000010471">
    <property type="component" value="Chromosome"/>
</dbReference>
<dbReference type="PANTHER" id="PTHR33571">
    <property type="entry name" value="SSL8005 PROTEIN"/>
    <property type="match status" value="1"/>
</dbReference>
<dbReference type="Pfam" id="PF01909">
    <property type="entry name" value="NTP_transf_2"/>
    <property type="match status" value="1"/>
</dbReference>
<dbReference type="CDD" id="cd05403">
    <property type="entry name" value="NT_KNTase_like"/>
    <property type="match status" value="1"/>
</dbReference>
<dbReference type="OrthoDB" id="428157at2"/>
<keyword evidence="3 11" id="KW-0808">Transferase</keyword>
<dbReference type="PANTHER" id="PTHR33571:SF12">
    <property type="entry name" value="BSL3053 PROTEIN"/>
    <property type="match status" value="1"/>
</dbReference>
<keyword evidence="2" id="KW-1277">Toxin-antitoxin system</keyword>
<accession>K9WMR5</accession>
<dbReference type="GO" id="GO:0046872">
    <property type="term" value="F:metal ion binding"/>
    <property type="evidence" value="ECO:0007669"/>
    <property type="project" value="UniProtKB-KW"/>
</dbReference>
<dbReference type="PATRIC" id="fig|1173027.3.peg.5755"/>
<evidence type="ECO:0000256" key="6">
    <source>
        <dbReference type="ARBA" id="ARBA00022741"/>
    </source>
</evidence>
<evidence type="ECO:0000259" key="10">
    <source>
        <dbReference type="Pfam" id="PF01909"/>
    </source>
</evidence>
<evidence type="ECO:0000256" key="9">
    <source>
        <dbReference type="ARBA" id="ARBA00038276"/>
    </source>
</evidence>